<sequence length="83" mass="9591">MTSHELRRDVINTCIRGIYIQQLLAALENTLRCVKMFNFVVFRPYLASSVDAACLNELPKKVRKVFKNHPIMPIQTIKPSEQC</sequence>
<organism evidence="1 2">
    <name type="scientific">Streblomastix strix</name>
    <dbReference type="NCBI Taxonomy" id="222440"/>
    <lineage>
        <taxon>Eukaryota</taxon>
        <taxon>Metamonada</taxon>
        <taxon>Preaxostyla</taxon>
        <taxon>Oxymonadida</taxon>
        <taxon>Streblomastigidae</taxon>
        <taxon>Streblomastix</taxon>
    </lineage>
</organism>
<gene>
    <name evidence="1" type="ORF">EZS28_011011</name>
</gene>
<evidence type="ECO:0000313" key="1">
    <source>
        <dbReference type="EMBL" id="KAA6393465.1"/>
    </source>
</evidence>
<proteinExistence type="predicted"/>
<comment type="caution">
    <text evidence="1">The sequence shown here is derived from an EMBL/GenBank/DDBJ whole genome shotgun (WGS) entry which is preliminary data.</text>
</comment>
<reference evidence="1 2" key="1">
    <citation type="submission" date="2019-03" db="EMBL/GenBank/DDBJ databases">
        <title>Single cell metagenomics reveals metabolic interactions within the superorganism composed of flagellate Streblomastix strix and complex community of Bacteroidetes bacteria on its surface.</title>
        <authorList>
            <person name="Treitli S.C."/>
            <person name="Kolisko M."/>
            <person name="Husnik F."/>
            <person name="Keeling P."/>
            <person name="Hampl V."/>
        </authorList>
    </citation>
    <scope>NUCLEOTIDE SEQUENCE [LARGE SCALE GENOMIC DNA]</scope>
    <source>
        <strain evidence="1">ST1C</strain>
    </source>
</reference>
<dbReference type="EMBL" id="SNRW01002222">
    <property type="protein sequence ID" value="KAA6393465.1"/>
    <property type="molecule type" value="Genomic_DNA"/>
</dbReference>
<evidence type="ECO:0000313" key="2">
    <source>
        <dbReference type="Proteomes" id="UP000324800"/>
    </source>
</evidence>
<accession>A0A5J4WGJ0</accession>
<dbReference type="Proteomes" id="UP000324800">
    <property type="component" value="Unassembled WGS sequence"/>
</dbReference>
<dbReference type="AlphaFoldDB" id="A0A5J4WGJ0"/>
<protein>
    <submittedName>
        <fullName evidence="1">Uncharacterized protein</fullName>
    </submittedName>
</protein>
<name>A0A5J4WGJ0_9EUKA</name>